<evidence type="ECO:0000313" key="7">
    <source>
        <dbReference type="Proteomes" id="UP000580250"/>
    </source>
</evidence>
<organism evidence="6 7">
    <name type="scientific">Meloidogyne enterolobii</name>
    <name type="common">Root-knot nematode worm</name>
    <name type="synonym">Meloidogyne mayaguensis</name>
    <dbReference type="NCBI Taxonomy" id="390850"/>
    <lineage>
        <taxon>Eukaryota</taxon>
        <taxon>Metazoa</taxon>
        <taxon>Ecdysozoa</taxon>
        <taxon>Nematoda</taxon>
        <taxon>Chromadorea</taxon>
        <taxon>Rhabditida</taxon>
        <taxon>Tylenchina</taxon>
        <taxon>Tylenchomorpha</taxon>
        <taxon>Tylenchoidea</taxon>
        <taxon>Meloidogynidae</taxon>
        <taxon>Meloidogyninae</taxon>
        <taxon>Meloidogyne</taxon>
    </lineage>
</organism>
<dbReference type="InterPro" id="IPR002110">
    <property type="entry name" value="Ankyrin_rpt"/>
</dbReference>
<dbReference type="PROSITE" id="PS50088">
    <property type="entry name" value="ANK_REPEAT"/>
    <property type="match status" value="1"/>
</dbReference>
<dbReference type="Gene3D" id="1.25.40.20">
    <property type="entry name" value="Ankyrin repeat-containing domain"/>
    <property type="match status" value="1"/>
</dbReference>
<dbReference type="InterPro" id="IPR050776">
    <property type="entry name" value="Ank_Repeat/CDKN_Inhibitor"/>
</dbReference>
<dbReference type="GO" id="GO:0005634">
    <property type="term" value="C:nucleus"/>
    <property type="evidence" value="ECO:0007669"/>
    <property type="project" value="TreeGrafter"/>
</dbReference>
<feature type="domain" description="Microtubule-associated serine/threonine-protein kinase pre-PK" evidence="5">
    <location>
        <begin position="1"/>
        <end position="90"/>
    </location>
</feature>
<comment type="caution">
    <text evidence="6">The sequence shown here is derived from an EMBL/GenBank/DDBJ whole genome shotgun (WGS) entry which is preliminary data.</text>
</comment>
<dbReference type="PANTHER" id="PTHR24201:SF16">
    <property type="entry name" value="ANKYRIN-1-LIKE-RELATED"/>
    <property type="match status" value="1"/>
</dbReference>
<dbReference type="InterPro" id="IPR036770">
    <property type="entry name" value="Ankyrin_rpt-contain_sf"/>
</dbReference>
<dbReference type="OrthoDB" id="10070999at2759"/>
<dbReference type="SMART" id="SM00248">
    <property type="entry name" value="ANK"/>
    <property type="match status" value="1"/>
</dbReference>
<accession>A0A6V7UKZ6</accession>
<gene>
    <name evidence="6" type="ORF">MENT_LOCUS14226</name>
</gene>
<proteinExistence type="predicted"/>
<dbReference type="GO" id="GO:0004674">
    <property type="term" value="F:protein serine/threonine kinase activity"/>
    <property type="evidence" value="ECO:0007669"/>
    <property type="project" value="InterPro"/>
</dbReference>
<evidence type="ECO:0000256" key="3">
    <source>
        <dbReference type="PROSITE-ProRule" id="PRU00023"/>
    </source>
</evidence>
<name>A0A6V7UKZ6_MELEN</name>
<dbReference type="SUPFAM" id="SSF140482">
    <property type="entry name" value="MAST3 pre-PK domain-like"/>
    <property type="match status" value="1"/>
</dbReference>
<evidence type="ECO:0000259" key="5">
    <source>
        <dbReference type="Pfam" id="PF08926"/>
    </source>
</evidence>
<dbReference type="SUPFAM" id="SSF48403">
    <property type="entry name" value="Ankyrin repeat"/>
    <property type="match status" value="1"/>
</dbReference>
<evidence type="ECO:0000313" key="6">
    <source>
        <dbReference type="EMBL" id="CAD2160380.1"/>
    </source>
</evidence>
<dbReference type="Pfam" id="PF08926">
    <property type="entry name" value="DUF1908"/>
    <property type="match status" value="1"/>
</dbReference>
<dbReference type="InterPro" id="IPR023142">
    <property type="entry name" value="MAST_pre-PK_dom_sf"/>
</dbReference>
<feature type="repeat" description="ANK" evidence="3">
    <location>
        <begin position="173"/>
        <end position="205"/>
    </location>
</feature>
<evidence type="ECO:0000256" key="2">
    <source>
        <dbReference type="ARBA" id="ARBA00023043"/>
    </source>
</evidence>
<dbReference type="EMBL" id="CAJEWN010000079">
    <property type="protein sequence ID" value="CAD2160380.1"/>
    <property type="molecule type" value="Genomic_DNA"/>
</dbReference>
<evidence type="ECO:0000256" key="1">
    <source>
        <dbReference type="ARBA" id="ARBA00022737"/>
    </source>
</evidence>
<evidence type="ECO:0000256" key="4">
    <source>
        <dbReference type="SAM" id="MobiDB-lite"/>
    </source>
</evidence>
<dbReference type="GO" id="GO:0005524">
    <property type="term" value="F:ATP binding"/>
    <property type="evidence" value="ECO:0007669"/>
    <property type="project" value="InterPro"/>
</dbReference>
<dbReference type="PANTHER" id="PTHR24201">
    <property type="entry name" value="ANK_REP_REGION DOMAIN-CONTAINING PROTEIN"/>
    <property type="match status" value="1"/>
</dbReference>
<dbReference type="AlphaFoldDB" id="A0A6V7UKZ6"/>
<dbReference type="Pfam" id="PF12796">
    <property type="entry name" value="Ank_2"/>
    <property type="match status" value="1"/>
</dbReference>
<dbReference type="GO" id="GO:0000287">
    <property type="term" value="F:magnesium ion binding"/>
    <property type="evidence" value="ECO:0007669"/>
    <property type="project" value="InterPro"/>
</dbReference>
<feature type="region of interest" description="Disordered" evidence="4">
    <location>
        <begin position="113"/>
        <end position="132"/>
    </location>
</feature>
<protein>
    <recommendedName>
        <fullName evidence="5">Microtubule-associated serine/threonine-protein kinase pre-PK domain-containing protein</fullName>
    </recommendedName>
</protein>
<dbReference type="Proteomes" id="UP000580250">
    <property type="component" value="Unassembled WGS sequence"/>
</dbReference>
<reference evidence="6 7" key="1">
    <citation type="submission" date="2020-08" db="EMBL/GenBank/DDBJ databases">
        <authorList>
            <person name="Koutsovoulos G."/>
            <person name="Danchin GJ E."/>
        </authorList>
    </citation>
    <scope>NUCLEOTIDE SEQUENCE [LARGE SCALE GENOMIC DNA]</scope>
</reference>
<dbReference type="InterPro" id="IPR015022">
    <property type="entry name" value="MAST_pre-PK_dom"/>
</dbReference>
<keyword evidence="1" id="KW-0677">Repeat</keyword>
<keyword evidence="2 3" id="KW-0040">ANK repeat</keyword>
<dbReference type="PROSITE" id="PS50297">
    <property type="entry name" value="ANK_REP_REGION"/>
    <property type="match status" value="1"/>
</dbReference>
<sequence length="223" mass="25152">MSVRLDETLAEAEMKVGPESYKYLFRLVKQMLMIVSRTARLLECLEFNPDEFYQLLRDAEVAVREQLGSGSARVPDLPQYILTKLGLNKNLSSLEKNIGEQTGDEEEEESEEEFRQNKGQKDAQLTAQGLPFNPPNLSNYKMDIFMASSIGNYALVEEYILNNKKSVNYKNNKGWTPLMYSAQAGHMNVCNLLMKFGANTEEMNNVGKTANDLAADWGHPLPG</sequence>